<dbReference type="Gene3D" id="1.10.1660.10">
    <property type="match status" value="1"/>
</dbReference>
<dbReference type="InterPro" id="IPR011990">
    <property type="entry name" value="TPR-like_helical_dom_sf"/>
</dbReference>
<dbReference type="Pfam" id="PF13432">
    <property type="entry name" value="TPR_16"/>
    <property type="match status" value="1"/>
</dbReference>
<keyword evidence="2 3" id="KW-0802">TPR repeat</keyword>
<feature type="repeat" description="TPR" evidence="3">
    <location>
        <begin position="212"/>
        <end position="245"/>
    </location>
</feature>
<dbReference type="Gene3D" id="1.25.40.10">
    <property type="entry name" value="Tetratricopeptide repeat domain"/>
    <property type="match status" value="1"/>
</dbReference>
<proteinExistence type="predicted"/>
<evidence type="ECO:0000256" key="3">
    <source>
        <dbReference type="PROSITE-ProRule" id="PRU00339"/>
    </source>
</evidence>
<evidence type="ECO:0000256" key="2">
    <source>
        <dbReference type="ARBA" id="ARBA00022803"/>
    </source>
</evidence>
<organism evidence="4 5">
    <name type="scientific">Variovorax soli</name>
    <dbReference type="NCBI Taxonomy" id="376815"/>
    <lineage>
        <taxon>Bacteria</taxon>
        <taxon>Pseudomonadati</taxon>
        <taxon>Pseudomonadota</taxon>
        <taxon>Betaproteobacteria</taxon>
        <taxon>Burkholderiales</taxon>
        <taxon>Comamonadaceae</taxon>
        <taxon>Variovorax</taxon>
    </lineage>
</organism>
<keyword evidence="1" id="KW-0677">Repeat</keyword>
<protein>
    <submittedName>
        <fullName evidence="4">Tetratricopeptide (TPR) repeat protein</fullName>
    </submittedName>
</protein>
<dbReference type="PANTHER" id="PTHR45586:SF1">
    <property type="entry name" value="LIPOPOLYSACCHARIDE ASSEMBLY PROTEIN B"/>
    <property type="match status" value="1"/>
</dbReference>
<name>A0ABU1NGK5_9BURK</name>
<evidence type="ECO:0000313" key="4">
    <source>
        <dbReference type="EMBL" id="MDR6537593.1"/>
    </source>
</evidence>
<dbReference type="PANTHER" id="PTHR45586">
    <property type="entry name" value="TPR REPEAT-CONTAINING PROTEIN PA4667"/>
    <property type="match status" value="1"/>
</dbReference>
<evidence type="ECO:0000313" key="5">
    <source>
        <dbReference type="Proteomes" id="UP001184230"/>
    </source>
</evidence>
<dbReference type="RefSeq" id="WP_309903639.1">
    <property type="nucleotide sequence ID" value="NZ_JAVDRF010000007.1"/>
</dbReference>
<dbReference type="InterPro" id="IPR051012">
    <property type="entry name" value="CellSynth/LPSAsmb/PSIAsmb"/>
</dbReference>
<dbReference type="PROSITE" id="PS50005">
    <property type="entry name" value="TPR"/>
    <property type="match status" value="2"/>
</dbReference>
<keyword evidence="5" id="KW-1185">Reference proteome</keyword>
<feature type="repeat" description="TPR" evidence="3">
    <location>
        <begin position="178"/>
        <end position="211"/>
    </location>
</feature>
<dbReference type="Proteomes" id="UP001184230">
    <property type="component" value="Unassembled WGS sequence"/>
</dbReference>
<dbReference type="Pfam" id="PF13414">
    <property type="entry name" value="TPR_11"/>
    <property type="match status" value="1"/>
</dbReference>
<dbReference type="SMART" id="SM00028">
    <property type="entry name" value="TPR"/>
    <property type="match status" value="2"/>
</dbReference>
<dbReference type="EMBL" id="JAVDRF010000007">
    <property type="protein sequence ID" value="MDR6537593.1"/>
    <property type="molecule type" value="Genomic_DNA"/>
</dbReference>
<sequence>MSAGGAASPYTIRRVQQMLGISRLAIQRLVSAGFVTPTRGARNEFRFSFQDLMLLRTAHGLQEAQIPPRKILRSLRRLRETLPGELPLTGMRITAVGADVAVRDRHSTWEAGSGQLLLDFEVAPVDGSVAFLAPSPAPTAGDPDAQRLFAHAETLERTDPAGAEAAYRALIAAVPEHVDAYVNLGALLCDLQRYEDAVQLHEEALPRCPPSALLFFNHAIALEELGRLRVAALNYERSLQLDPDFADAHYNLGRLQELFGDARGALRHLNAYRRLTH</sequence>
<dbReference type="SUPFAM" id="SSF48452">
    <property type="entry name" value="TPR-like"/>
    <property type="match status" value="1"/>
</dbReference>
<reference evidence="4 5" key="1">
    <citation type="submission" date="2023-07" db="EMBL/GenBank/DDBJ databases">
        <title>Sorghum-associated microbial communities from plants grown in Nebraska, USA.</title>
        <authorList>
            <person name="Schachtman D."/>
        </authorList>
    </citation>
    <scope>NUCLEOTIDE SEQUENCE [LARGE SCALE GENOMIC DNA]</scope>
    <source>
        <strain evidence="4 5">DS1781</strain>
    </source>
</reference>
<accession>A0ABU1NGK5</accession>
<gene>
    <name evidence="4" type="ORF">J2739_003374</name>
</gene>
<evidence type="ECO:0000256" key="1">
    <source>
        <dbReference type="ARBA" id="ARBA00022737"/>
    </source>
</evidence>
<comment type="caution">
    <text evidence="4">The sequence shown here is derived from an EMBL/GenBank/DDBJ whole genome shotgun (WGS) entry which is preliminary data.</text>
</comment>
<dbReference type="InterPro" id="IPR019734">
    <property type="entry name" value="TPR_rpt"/>
</dbReference>